<name>A0A1X7A3W0_9RHOB</name>
<reference evidence="2 3" key="1">
    <citation type="submission" date="2017-03" db="EMBL/GenBank/DDBJ databases">
        <authorList>
            <person name="Afonso C.L."/>
            <person name="Miller P.J."/>
            <person name="Scott M.A."/>
            <person name="Spackman E."/>
            <person name="Goraichik I."/>
            <person name="Dimitrov K.M."/>
            <person name="Suarez D.L."/>
            <person name="Swayne D.E."/>
        </authorList>
    </citation>
    <scope>NUCLEOTIDE SEQUENCE [LARGE SCALE GENOMIC DNA]</scope>
    <source>
        <strain evidence="2 3">CECT 7450</strain>
    </source>
</reference>
<dbReference type="OrthoDB" id="7199783at2"/>
<gene>
    <name evidence="2" type="ORF">ROA7450_03797</name>
</gene>
<evidence type="ECO:0000313" key="3">
    <source>
        <dbReference type="Proteomes" id="UP000193061"/>
    </source>
</evidence>
<organism evidence="2 3">
    <name type="scientific">Roseovarius albus</name>
    <dbReference type="NCBI Taxonomy" id="1247867"/>
    <lineage>
        <taxon>Bacteria</taxon>
        <taxon>Pseudomonadati</taxon>
        <taxon>Pseudomonadota</taxon>
        <taxon>Alphaproteobacteria</taxon>
        <taxon>Rhodobacterales</taxon>
        <taxon>Roseobacteraceae</taxon>
        <taxon>Roseovarius</taxon>
    </lineage>
</organism>
<feature type="compositionally biased region" description="Basic and acidic residues" evidence="1">
    <location>
        <begin position="1"/>
        <end position="10"/>
    </location>
</feature>
<evidence type="ECO:0000256" key="1">
    <source>
        <dbReference type="SAM" id="MobiDB-lite"/>
    </source>
</evidence>
<keyword evidence="3" id="KW-1185">Reference proteome</keyword>
<dbReference type="RefSeq" id="WP_085807460.1">
    <property type="nucleotide sequence ID" value="NZ_FWFX01000016.1"/>
</dbReference>
<accession>A0A1X7A3W0</accession>
<dbReference type="EMBL" id="FWFX01000016">
    <property type="protein sequence ID" value="SLN69928.1"/>
    <property type="molecule type" value="Genomic_DNA"/>
</dbReference>
<feature type="region of interest" description="Disordered" evidence="1">
    <location>
        <begin position="1"/>
        <end position="78"/>
    </location>
</feature>
<protein>
    <submittedName>
        <fullName evidence="2">Uncharacterized protein</fullName>
    </submittedName>
</protein>
<dbReference type="Proteomes" id="UP000193061">
    <property type="component" value="Unassembled WGS sequence"/>
</dbReference>
<proteinExistence type="predicted"/>
<sequence length="78" mass="7821">MSDFKAKLGFEDCWSNTGKGRSVRSPAAGSFSTGKTENDGQGGDGAEKNPAGGSVSGGAGRSNAQSASISTEIHRGSR</sequence>
<evidence type="ECO:0000313" key="2">
    <source>
        <dbReference type="EMBL" id="SLN69928.1"/>
    </source>
</evidence>
<dbReference type="AlphaFoldDB" id="A0A1X7A3W0"/>